<dbReference type="FunFam" id="3.80.10.10:FF:000320">
    <property type="entry name" value="Protein phosphatase 1 regulatory subunit pprA"/>
    <property type="match status" value="1"/>
</dbReference>
<evidence type="ECO:0000256" key="1">
    <source>
        <dbReference type="ARBA" id="ARBA00022614"/>
    </source>
</evidence>
<dbReference type="InterPro" id="IPR032675">
    <property type="entry name" value="LRR_dom_sf"/>
</dbReference>
<keyword evidence="1" id="KW-0433">Leucine-rich repeat</keyword>
<feature type="compositionally biased region" description="Polar residues" evidence="3">
    <location>
        <begin position="262"/>
        <end position="274"/>
    </location>
</feature>
<dbReference type="EMBL" id="JAJJMA010345389">
    <property type="protein sequence ID" value="MCL7052032.1"/>
    <property type="molecule type" value="Genomic_DNA"/>
</dbReference>
<sequence length="521" mass="57666">MVRFSCFHTHIPSYKSKKAIERPTETMDNTFMKTSPSQAPKISAAAYNNLKTSGLGKSEVSPSVASNTCQDNVTSSPASECYWKSQEMHSGSSPEEFNLRMHLNKSRSVGSGLDREGRISCGSDIEDETGEGLSSDDPDRKTYDQSFDGSDHNGLEDPSDSPDPETDSFNKYNEALDIEPFQENNYPGHSEHSFTSRESEQLERHSNYSEQIERHSNYSEQIKRHSVDSGLDMPMIGKSCSMPNFEDVLPNSEEVSPPYLYSPSQGRRSQTQDKISVKGKEVLSYDDCYEATTDQESDDKLLGSDRDKNENDNSFSDGYDSCNFTGGATKDRVNCEIDKVDTVKDLPSESSVNLDELPSKDFKIKRIEDWVSTIDVEDGIPLQEAGEPSYSTKVKKASNMGHAANLKLDAKSSIEVAKNYISSLAPTSASAQMVNLGLVVIPFLSAFVSLRVLNLSGNAIVRITAGALPRGLHALNLSKNNISTIEGLRELTRLRILDLSYNRISRIGHGMKFFKVFPLLS</sequence>
<evidence type="ECO:0000313" key="4">
    <source>
        <dbReference type="EMBL" id="MCL7027406.1"/>
    </source>
</evidence>
<dbReference type="PROSITE" id="PS51450">
    <property type="entry name" value="LRR"/>
    <property type="match status" value="2"/>
</dbReference>
<dbReference type="PANTHER" id="PTHR15454:SF7">
    <property type="entry name" value="OS07G0106100 PROTEIN"/>
    <property type="match status" value="1"/>
</dbReference>
<dbReference type="GO" id="GO:0005737">
    <property type="term" value="C:cytoplasm"/>
    <property type="evidence" value="ECO:0007669"/>
    <property type="project" value="TreeGrafter"/>
</dbReference>
<feature type="region of interest" description="Disordered" evidence="3">
    <location>
        <begin position="57"/>
        <end position="76"/>
    </location>
</feature>
<dbReference type="SMART" id="SM00369">
    <property type="entry name" value="LRR_TYP"/>
    <property type="match status" value="2"/>
</dbReference>
<organism evidence="4 6">
    <name type="scientific">Papaver nudicaule</name>
    <name type="common">Iceland poppy</name>
    <dbReference type="NCBI Taxonomy" id="74823"/>
    <lineage>
        <taxon>Eukaryota</taxon>
        <taxon>Viridiplantae</taxon>
        <taxon>Streptophyta</taxon>
        <taxon>Embryophyta</taxon>
        <taxon>Tracheophyta</taxon>
        <taxon>Spermatophyta</taxon>
        <taxon>Magnoliopsida</taxon>
        <taxon>Ranunculales</taxon>
        <taxon>Papaveraceae</taxon>
        <taxon>Papaveroideae</taxon>
        <taxon>Papaver</taxon>
    </lineage>
</organism>
<feature type="compositionally biased region" description="Polar residues" evidence="3">
    <location>
        <begin position="312"/>
        <end position="321"/>
    </location>
</feature>
<reference evidence="4" key="1">
    <citation type="submission" date="2022-03" db="EMBL/GenBank/DDBJ databases">
        <title>A functionally conserved STORR gene fusion in Papaver species that diverged 16.8 million years ago.</title>
        <authorList>
            <person name="Catania T."/>
        </authorList>
    </citation>
    <scope>NUCLEOTIDE SEQUENCE</scope>
    <source>
        <strain evidence="4">S-191538</strain>
    </source>
</reference>
<dbReference type="AlphaFoldDB" id="A0AA41RZ40"/>
<keyword evidence="2" id="KW-0677">Repeat</keyword>
<feature type="region of interest" description="Disordered" evidence="3">
    <location>
        <begin position="107"/>
        <end position="220"/>
    </location>
</feature>
<evidence type="ECO:0000313" key="6">
    <source>
        <dbReference type="Proteomes" id="UP001177140"/>
    </source>
</evidence>
<dbReference type="Pfam" id="PF13855">
    <property type="entry name" value="LRR_8"/>
    <property type="match status" value="1"/>
</dbReference>
<feature type="compositionally biased region" description="Basic and acidic residues" evidence="3">
    <location>
        <begin position="189"/>
        <end position="220"/>
    </location>
</feature>
<dbReference type="PANTHER" id="PTHR15454">
    <property type="entry name" value="NISCHARIN RELATED"/>
    <property type="match status" value="1"/>
</dbReference>
<evidence type="ECO:0000256" key="2">
    <source>
        <dbReference type="ARBA" id="ARBA00022737"/>
    </source>
</evidence>
<dbReference type="InterPro" id="IPR001611">
    <property type="entry name" value="Leu-rich_rpt"/>
</dbReference>
<protein>
    <submittedName>
        <fullName evidence="4">Uncharacterized protein</fullName>
    </submittedName>
</protein>
<accession>A0AA41RZ40</accession>
<feature type="compositionally biased region" description="Polar residues" evidence="3">
    <location>
        <begin position="60"/>
        <end position="76"/>
    </location>
</feature>
<feature type="compositionally biased region" description="Basic and acidic residues" evidence="3">
    <location>
        <begin position="137"/>
        <end position="155"/>
    </location>
</feature>
<dbReference type="InterPro" id="IPR003591">
    <property type="entry name" value="Leu-rich_rpt_typical-subtyp"/>
</dbReference>
<dbReference type="SUPFAM" id="SSF52075">
    <property type="entry name" value="Outer arm dynein light chain 1"/>
    <property type="match status" value="1"/>
</dbReference>
<dbReference type="Gene3D" id="3.80.10.10">
    <property type="entry name" value="Ribonuclease Inhibitor"/>
    <property type="match status" value="1"/>
</dbReference>
<gene>
    <name evidence="5" type="ORF">MKW94_004669</name>
    <name evidence="4" type="ORF">MKW94_009281</name>
</gene>
<comment type="caution">
    <text evidence="4">The sequence shown here is derived from an EMBL/GenBank/DDBJ whole genome shotgun (WGS) entry which is preliminary data.</text>
</comment>
<name>A0AA41RZ40_PAPNU</name>
<dbReference type="Proteomes" id="UP001177140">
    <property type="component" value="Unassembled WGS sequence"/>
</dbReference>
<keyword evidence="6" id="KW-1185">Reference proteome</keyword>
<feature type="compositionally biased region" description="Acidic residues" evidence="3">
    <location>
        <begin position="157"/>
        <end position="166"/>
    </location>
</feature>
<feature type="region of interest" description="Disordered" evidence="3">
    <location>
        <begin position="289"/>
        <end position="321"/>
    </location>
</feature>
<feature type="compositionally biased region" description="Basic and acidic residues" evidence="3">
    <location>
        <begin position="298"/>
        <end position="311"/>
    </location>
</feature>
<evidence type="ECO:0000256" key="3">
    <source>
        <dbReference type="SAM" id="MobiDB-lite"/>
    </source>
</evidence>
<proteinExistence type="predicted"/>
<evidence type="ECO:0000313" key="5">
    <source>
        <dbReference type="EMBL" id="MCL7052032.1"/>
    </source>
</evidence>
<feature type="compositionally biased region" description="Acidic residues" evidence="3">
    <location>
        <begin position="124"/>
        <end position="136"/>
    </location>
</feature>
<feature type="region of interest" description="Disordered" evidence="3">
    <location>
        <begin position="256"/>
        <end position="276"/>
    </location>
</feature>
<dbReference type="EMBL" id="JAJJMA010067850">
    <property type="protein sequence ID" value="MCL7027406.1"/>
    <property type="molecule type" value="Genomic_DNA"/>
</dbReference>